<keyword evidence="1" id="KW-0812">Transmembrane</keyword>
<dbReference type="EMBL" id="FNDX01000011">
    <property type="protein sequence ID" value="SDJ05773.1"/>
    <property type="molecule type" value="Genomic_DNA"/>
</dbReference>
<keyword evidence="3" id="KW-1185">Reference proteome</keyword>
<dbReference type="Proteomes" id="UP000199050">
    <property type="component" value="Unassembled WGS sequence"/>
</dbReference>
<keyword evidence="1" id="KW-1133">Transmembrane helix</keyword>
<feature type="transmembrane region" description="Helical" evidence="1">
    <location>
        <begin position="87"/>
        <end position="115"/>
    </location>
</feature>
<dbReference type="RefSeq" id="WP_090714439.1">
    <property type="nucleotide sequence ID" value="NZ_CBCSKY010000009.1"/>
</dbReference>
<evidence type="ECO:0000313" key="2">
    <source>
        <dbReference type="EMBL" id="SDJ05773.1"/>
    </source>
</evidence>
<dbReference type="STRING" id="1174501.SAMN05216192_11167"/>
<gene>
    <name evidence="2" type="ORF">SAMN05216192_11167</name>
</gene>
<protein>
    <submittedName>
        <fullName evidence="2">Uncharacterized protein</fullName>
    </submittedName>
</protein>
<organism evidence="2 3">
    <name type="scientific">Paenibacillus typhae</name>
    <dbReference type="NCBI Taxonomy" id="1174501"/>
    <lineage>
        <taxon>Bacteria</taxon>
        <taxon>Bacillati</taxon>
        <taxon>Bacillota</taxon>
        <taxon>Bacilli</taxon>
        <taxon>Bacillales</taxon>
        <taxon>Paenibacillaceae</taxon>
        <taxon>Paenibacillus</taxon>
    </lineage>
</organism>
<accession>A0A1G8QMC9</accession>
<reference evidence="3" key="1">
    <citation type="submission" date="2016-10" db="EMBL/GenBank/DDBJ databases">
        <authorList>
            <person name="Varghese N."/>
            <person name="Submissions S."/>
        </authorList>
    </citation>
    <scope>NUCLEOTIDE SEQUENCE [LARGE SCALE GENOMIC DNA]</scope>
    <source>
        <strain evidence="3">CGMCC 1.11012</strain>
    </source>
</reference>
<keyword evidence="1" id="KW-0472">Membrane</keyword>
<name>A0A1G8QMC9_9BACL</name>
<dbReference type="OrthoDB" id="2611590at2"/>
<sequence>MFKKQKMPFWQLTAVFAVISVLVVALSWGNRTENAAQMDTSMADMMKSESLSNATIPDLFTYEGIAAGAGNGNSQHEGHHDQQGKLYTIHIVTTALLLLTMPMIIAGAVFLAIVWPKPLNGRKRK</sequence>
<evidence type="ECO:0000313" key="3">
    <source>
        <dbReference type="Proteomes" id="UP000199050"/>
    </source>
</evidence>
<proteinExistence type="predicted"/>
<dbReference type="AlphaFoldDB" id="A0A1G8QMC9"/>
<evidence type="ECO:0000256" key="1">
    <source>
        <dbReference type="SAM" id="Phobius"/>
    </source>
</evidence>